<accession>A0A1Q9AEE4</accession>
<gene>
    <name evidence="1" type="ORF">BJF92_00710</name>
</gene>
<evidence type="ECO:0000313" key="2">
    <source>
        <dbReference type="Proteomes" id="UP000186143"/>
    </source>
</evidence>
<reference evidence="1 2" key="1">
    <citation type="submission" date="2016-09" db="EMBL/GenBank/DDBJ databases">
        <title>Rhizobium sp. nov., a novel species isolated from the rice rhizosphere.</title>
        <authorList>
            <person name="Zhao J."/>
            <person name="Zhang X."/>
        </authorList>
    </citation>
    <scope>NUCLEOTIDE SEQUENCE [LARGE SCALE GENOMIC DNA]</scope>
    <source>
        <strain evidence="1 2">MH17</strain>
    </source>
</reference>
<dbReference type="AlphaFoldDB" id="A0A1Q9AEE4"/>
<dbReference type="STRING" id="1672749.BJF92_00710"/>
<sequence>MTVAIRRTSRELLHAAIERHVQHLLDVHVEDFGKEDDVVLRMVGWHLINSGDREAFRSGRKLLDKAANGRLHPPPHPRWWVGPSAGALDLAGLLDPYSVELMWIDGRPQCRVGGRLWVRDDDRDWRWYPLLHVDRHADAARTDVFWIRLGRRMHHAV</sequence>
<dbReference type="RefSeq" id="WP_075636546.1">
    <property type="nucleotide sequence ID" value="NZ_MKIO01000040.1"/>
</dbReference>
<comment type="caution">
    <text evidence="1">The sequence shown here is derived from an EMBL/GenBank/DDBJ whole genome shotgun (WGS) entry which is preliminary data.</text>
</comment>
<dbReference type="EMBL" id="MKIO01000040">
    <property type="protein sequence ID" value="OLP53322.1"/>
    <property type="molecule type" value="Genomic_DNA"/>
</dbReference>
<name>A0A1Q9AEE4_9HYPH</name>
<evidence type="ECO:0000313" key="1">
    <source>
        <dbReference type="EMBL" id="OLP53322.1"/>
    </source>
</evidence>
<proteinExistence type="predicted"/>
<protein>
    <submittedName>
        <fullName evidence="1">Uncharacterized protein</fullName>
    </submittedName>
</protein>
<dbReference type="Proteomes" id="UP000186143">
    <property type="component" value="Unassembled WGS sequence"/>
</dbReference>
<organism evidence="1 2">
    <name type="scientific">Xaviernesmea rhizosphaerae</name>
    <dbReference type="NCBI Taxonomy" id="1672749"/>
    <lineage>
        <taxon>Bacteria</taxon>
        <taxon>Pseudomonadati</taxon>
        <taxon>Pseudomonadota</taxon>
        <taxon>Alphaproteobacteria</taxon>
        <taxon>Hyphomicrobiales</taxon>
        <taxon>Rhizobiaceae</taxon>
        <taxon>Rhizobium/Agrobacterium group</taxon>
        <taxon>Xaviernesmea</taxon>
    </lineage>
</organism>